<name>Q95LS5_MACFA</name>
<dbReference type="CDD" id="cd07445">
    <property type="entry name" value="CRD_corin_1"/>
    <property type="match status" value="1"/>
</dbReference>
<dbReference type="SMART" id="SM00063">
    <property type="entry name" value="FRI"/>
    <property type="match status" value="1"/>
</dbReference>
<dbReference type="InterPro" id="IPR020067">
    <property type="entry name" value="Frizzled_dom"/>
</dbReference>
<reference evidence="6 7" key="2">
    <citation type="submission" date="2013-03" db="EMBL/GenBank/DDBJ databases">
        <authorList>
            <person name="Warren W."/>
            <person name="Wilson R.K."/>
        </authorList>
    </citation>
    <scope>NUCLEOTIDE SEQUENCE</scope>
</reference>
<evidence type="ECO:0000313" key="6">
    <source>
        <dbReference type="Ensembl" id="ENSMFAP00000047892.1"/>
    </source>
</evidence>
<gene>
    <name evidence="6" type="primary">CORIN</name>
</gene>
<sequence length="129" mass="14807">MNITHSQCQMLPYHSTPTPLLSVVRNMEMEKFLKFFTYLHRLSCYQHIMLFGCSLAFPECIIDGDDSHGLLPCRSFCEAAKEGCESVLGMVNYSWPDFLKCSQFRNHTESSDVSRICFSPQQENGKQPL</sequence>
<dbReference type="GO" id="GO:0060070">
    <property type="term" value="P:canonical Wnt signaling pathway"/>
    <property type="evidence" value="ECO:0007669"/>
    <property type="project" value="TreeGrafter"/>
</dbReference>
<reference evidence="5" key="1">
    <citation type="journal article" date="2002" name="BMC Genomics">
        <title>Cynomolgus monkey testicular cDNAs for discovery of novel human genes in the human genome sequence.</title>
        <authorList>
            <person name="Osada N."/>
            <person name="Hida M."/>
            <person name="Kusuda J."/>
            <person name="Tanuma R."/>
            <person name="Hirata M."/>
            <person name="Suto Y."/>
            <person name="Hirai M."/>
            <person name="Terao K."/>
            <person name="Sugano S."/>
            <person name="Hashimoto K."/>
        </authorList>
    </citation>
    <scope>NUCLEOTIDE SEQUENCE</scope>
    <source>
        <tissue evidence="5">Testis</tissue>
    </source>
</reference>
<evidence type="ECO:0000259" key="4">
    <source>
        <dbReference type="PROSITE" id="PS50038"/>
    </source>
</evidence>
<evidence type="ECO:0000256" key="1">
    <source>
        <dbReference type="ARBA" id="ARBA00022473"/>
    </source>
</evidence>
<dbReference type="InterPro" id="IPR036790">
    <property type="entry name" value="Frizzled_dom_sf"/>
</dbReference>
<accession>Q95LS5</accession>
<evidence type="ECO:0000256" key="2">
    <source>
        <dbReference type="ARBA" id="ARBA00023157"/>
    </source>
</evidence>
<dbReference type="PANTHER" id="PTHR11309">
    <property type="entry name" value="FRIZZLED"/>
    <property type="match status" value="1"/>
</dbReference>
<dbReference type="GeneTree" id="ENSGT00940000157103"/>
<evidence type="ECO:0000313" key="5">
    <source>
        <dbReference type="EMBL" id="BAB64511.1"/>
    </source>
</evidence>
<dbReference type="Ensembl" id="ENSMFAT00000078878.1">
    <property type="protein sequence ID" value="ENSMFAP00000047892.1"/>
    <property type="gene ID" value="ENSMFAG00000036209.2"/>
</dbReference>
<dbReference type="GO" id="GO:0035567">
    <property type="term" value="P:non-canonical Wnt signaling pathway"/>
    <property type="evidence" value="ECO:0007669"/>
    <property type="project" value="TreeGrafter"/>
</dbReference>
<comment type="caution">
    <text evidence="3">Lacks conserved residue(s) required for the propagation of feature annotation.</text>
</comment>
<feature type="disulfide bond" evidence="3">
    <location>
        <begin position="77"/>
        <end position="101"/>
    </location>
</feature>
<keyword evidence="7" id="KW-1185">Reference proteome</keyword>
<organism evidence="5">
    <name type="scientific">Macaca fascicularis</name>
    <name type="common">Crab-eating macaque</name>
    <name type="synonym">Cynomolgus monkey</name>
    <dbReference type="NCBI Taxonomy" id="9541"/>
    <lineage>
        <taxon>Eukaryota</taxon>
        <taxon>Metazoa</taxon>
        <taxon>Chordata</taxon>
        <taxon>Craniata</taxon>
        <taxon>Vertebrata</taxon>
        <taxon>Euteleostomi</taxon>
        <taxon>Mammalia</taxon>
        <taxon>Eutheria</taxon>
        <taxon>Euarchontoglires</taxon>
        <taxon>Primates</taxon>
        <taxon>Haplorrhini</taxon>
        <taxon>Catarrhini</taxon>
        <taxon>Cercopithecidae</taxon>
        <taxon>Cercopithecinae</taxon>
        <taxon>Macaca</taxon>
    </lineage>
</organism>
<dbReference type="PROSITE" id="PS50038">
    <property type="entry name" value="FZ"/>
    <property type="match status" value="1"/>
</dbReference>
<protein>
    <submittedName>
        <fullName evidence="6">Corin, serine peptidase</fullName>
    </submittedName>
</protein>
<evidence type="ECO:0000256" key="3">
    <source>
        <dbReference type="PROSITE-ProRule" id="PRU00090"/>
    </source>
</evidence>
<dbReference type="InterPro" id="IPR015526">
    <property type="entry name" value="Frizzled/SFRP"/>
</dbReference>
<dbReference type="FunFam" id="1.10.2000.10:FF:000013">
    <property type="entry name" value="atrial natriuretic peptide-converting enzyme"/>
    <property type="match status" value="1"/>
</dbReference>
<dbReference type="Gene3D" id="1.10.2000.10">
    <property type="entry name" value="Frizzled cysteine-rich domain"/>
    <property type="match status" value="1"/>
</dbReference>
<dbReference type="AlphaFoldDB" id="Q95LS5"/>
<dbReference type="InterPro" id="IPR041762">
    <property type="entry name" value="Corin_CRD_1"/>
</dbReference>
<proteinExistence type="evidence at transcript level"/>
<dbReference type="EMBL" id="AB071117">
    <property type="protein sequence ID" value="BAB64511.1"/>
    <property type="molecule type" value="mRNA"/>
</dbReference>
<feature type="domain" description="FZ" evidence="4">
    <location>
        <begin position="1"/>
        <end position="120"/>
    </location>
</feature>
<keyword evidence="1" id="KW-0217">Developmental protein</keyword>
<dbReference type="Bgee" id="ENSMFAG00000036209">
    <property type="expression patterns" value="Expressed in heart and 4 other cell types or tissues"/>
</dbReference>
<dbReference type="Proteomes" id="UP000233100">
    <property type="component" value="Chromosome 5"/>
</dbReference>
<dbReference type="GO" id="GO:0042813">
    <property type="term" value="F:Wnt receptor activity"/>
    <property type="evidence" value="ECO:0007669"/>
    <property type="project" value="TreeGrafter"/>
</dbReference>
<dbReference type="GO" id="GO:0017147">
    <property type="term" value="F:Wnt-protein binding"/>
    <property type="evidence" value="ECO:0007669"/>
    <property type="project" value="TreeGrafter"/>
</dbReference>
<dbReference type="Pfam" id="PF01392">
    <property type="entry name" value="Fz"/>
    <property type="match status" value="1"/>
</dbReference>
<dbReference type="SUPFAM" id="SSF63501">
    <property type="entry name" value="Frizzled cysteine-rich domain"/>
    <property type="match status" value="1"/>
</dbReference>
<reference evidence="6" key="3">
    <citation type="submission" date="2025-05" db="UniProtKB">
        <authorList>
            <consortium name="Ensembl"/>
        </authorList>
    </citation>
    <scope>IDENTIFICATION</scope>
</reference>
<dbReference type="GO" id="GO:0005886">
    <property type="term" value="C:plasma membrane"/>
    <property type="evidence" value="ECO:0007669"/>
    <property type="project" value="TreeGrafter"/>
</dbReference>
<keyword evidence="2 3" id="KW-1015">Disulfide bond</keyword>
<evidence type="ECO:0000313" key="7">
    <source>
        <dbReference type="Proteomes" id="UP000233100"/>
    </source>
</evidence>